<reference evidence="4 5" key="3">
    <citation type="journal article" date="2013" name="Genome Biol.">
        <title>Assembly of a phased diploid Candida albicans genome facilitates allele-specific measurements and provides a simple model for repeat and indel structure.</title>
        <authorList>
            <person name="Muzzey D."/>
            <person name="Schwartz K."/>
            <person name="Weissman J.S."/>
            <person name="Sherlock G."/>
        </authorList>
    </citation>
    <scope>NUCLEOTIDE SEQUENCE [LARGE SCALE GENOMIC DNA]</scope>
    <source>
        <strain evidence="5">SC5314 / ATCC MYA-2876</strain>
    </source>
</reference>
<accession>A0A1D8PIA6</accession>
<dbReference type="SMR" id="A0A1D8PIA6"/>
<keyword evidence="5" id="KW-1185">Reference proteome</keyword>
<evidence type="ECO:0000256" key="1">
    <source>
        <dbReference type="SAM" id="MobiDB-lite"/>
    </source>
</evidence>
<evidence type="ECO:0000313" key="5">
    <source>
        <dbReference type="Proteomes" id="UP000000559"/>
    </source>
</evidence>
<sequence length="263" mass="29533">MLSQIISKPNVYRQSGHVFYRQFTNRGPLSLLSSTTPTTPTTTPPPPPPPSPPRSSSSVQPTSSTSSSIATSIFPSTTTSTSTITPPTFFQTKPLPTNTIIKFVPQEEAWIVERMGKFHRILPPGLAILAPIIDKISYVQNLKEMALELPLQNAITLDNVKIKLNGIIYIKIIDPYKASYGIDDYKYSILKLIESRLNLQIGKLELSKILKNRELLNDLIVKIINEAAMENWGIECIRFEIKDIIPPQNVVDNYIDKFINLQK</sequence>
<organism evidence="4 5">
    <name type="scientific">Candida albicans (strain SC5314 / ATCC MYA-2876)</name>
    <name type="common">Yeast</name>
    <dbReference type="NCBI Taxonomy" id="237561"/>
    <lineage>
        <taxon>Eukaryota</taxon>
        <taxon>Fungi</taxon>
        <taxon>Dikarya</taxon>
        <taxon>Ascomycota</taxon>
        <taxon>Saccharomycotina</taxon>
        <taxon>Pichiomycetes</taxon>
        <taxon>Debaryomycetaceae</taxon>
        <taxon>Candida/Lodderomyces clade</taxon>
        <taxon>Candida</taxon>
    </lineage>
</organism>
<dbReference type="GO" id="GO:0071466">
    <property type="term" value="P:cellular response to xenobiotic stimulus"/>
    <property type="evidence" value="ECO:0000316"/>
    <property type="project" value="CGD"/>
</dbReference>
<dbReference type="Proteomes" id="UP000000559">
    <property type="component" value="Chromosome 2"/>
</dbReference>
<dbReference type="PANTHER" id="PTHR43327:SF10">
    <property type="entry name" value="STOMATIN-LIKE PROTEIN 2, MITOCHONDRIAL"/>
    <property type="match status" value="1"/>
</dbReference>
<dbReference type="InParanoid" id="A0A1D8PIA6"/>
<dbReference type="InterPro" id="IPR050710">
    <property type="entry name" value="Band7/mec-2_domain"/>
</dbReference>
<reference evidence="4 5" key="1">
    <citation type="journal article" date="2004" name="Proc. Natl. Acad. Sci. U.S.A.">
        <title>The diploid genome sequence of Candida albicans.</title>
        <authorList>
            <person name="Jones T."/>
            <person name="Federspiel N.A."/>
            <person name="Chibana H."/>
            <person name="Dungan J."/>
            <person name="Kalman S."/>
            <person name="Magee B.B."/>
            <person name="Newport G."/>
            <person name="Thorstenson Y.R."/>
            <person name="Agabian N."/>
            <person name="Magee P.T."/>
            <person name="Davis R.W."/>
            <person name="Scherer S."/>
        </authorList>
    </citation>
    <scope>NUCLEOTIDE SEQUENCE [LARGE SCALE GENOMIC DNA]</scope>
    <source>
        <strain evidence="5">SC5314 / ATCC MYA-2876</strain>
    </source>
</reference>
<dbReference type="CGD" id="CAL0000178434">
    <property type="gene designation" value="SLP2"/>
</dbReference>
<dbReference type="GO" id="GO:0031966">
    <property type="term" value="C:mitochondrial membrane"/>
    <property type="evidence" value="ECO:0000314"/>
    <property type="project" value="CGD"/>
</dbReference>
<dbReference type="GO" id="GO:0044091">
    <property type="term" value="P:membrane biogenesis"/>
    <property type="evidence" value="ECO:0000316"/>
    <property type="project" value="CGD"/>
</dbReference>
<gene>
    <name evidence="3 4" type="primary">SLP2</name>
    <name evidence="4" type="ordered locus">CAALFM_C209170WA</name>
    <name evidence="3" type="ordered locus">orf19.11560</name>
</gene>
<feature type="region of interest" description="Disordered" evidence="1">
    <location>
        <begin position="29"/>
        <end position="90"/>
    </location>
</feature>
<proteinExistence type="predicted"/>
<dbReference type="InterPro" id="IPR001107">
    <property type="entry name" value="Band_7"/>
</dbReference>
<dbReference type="RefSeq" id="XP_714250.1">
    <property type="nucleotide sequence ID" value="XM_709157.1"/>
</dbReference>
<evidence type="ECO:0000259" key="2">
    <source>
        <dbReference type="SMART" id="SM00244"/>
    </source>
</evidence>
<dbReference type="GO" id="GO:0008204">
    <property type="term" value="P:ergosterol metabolic process"/>
    <property type="evidence" value="ECO:0000316"/>
    <property type="project" value="CGD"/>
</dbReference>
<dbReference type="PANTHER" id="PTHR43327">
    <property type="entry name" value="STOMATIN-LIKE PROTEIN 2, MITOCHONDRIAL"/>
    <property type="match status" value="1"/>
</dbReference>
<feature type="domain" description="Band 7" evidence="2">
    <location>
        <begin position="99"/>
        <end position="258"/>
    </location>
</feature>
<dbReference type="PRINTS" id="PR00721">
    <property type="entry name" value="STOMATIN"/>
</dbReference>
<dbReference type="VEuPathDB" id="FungiDB:C2_09170W_A"/>
<evidence type="ECO:0000313" key="3">
    <source>
        <dbReference type="CGD" id="CAL0000178434"/>
    </source>
</evidence>
<dbReference type="CDD" id="cd08829">
    <property type="entry name" value="SPFH_paraslipin"/>
    <property type="match status" value="1"/>
</dbReference>
<dbReference type="InterPro" id="IPR036013">
    <property type="entry name" value="Band_7/SPFH_dom_sf"/>
</dbReference>
<dbReference type="Gene3D" id="3.30.479.30">
    <property type="entry name" value="Band 7 domain"/>
    <property type="match status" value="1"/>
</dbReference>
<dbReference type="EMBL" id="CP017624">
    <property type="protein sequence ID" value="AOW27903.1"/>
    <property type="molecule type" value="Genomic_DNA"/>
</dbReference>
<dbReference type="Pfam" id="PF01145">
    <property type="entry name" value="Band_7"/>
    <property type="match status" value="1"/>
</dbReference>
<dbReference type="STRING" id="237561.A0A1D8PIA6"/>
<dbReference type="KEGG" id="cal:CAALFM_C209170WA"/>
<dbReference type="OrthoDB" id="434619at2759"/>
<dbReference type="InterPro" id="IPR001972">
    <property type="entry name" value="Stomatin_HflK_fam"/>
</dbReference>
<reference evidence="4 5" key="2">
    <citation type="journal article" date="2007" name="Genome Biol.">
        <title>Assembly of the Candida albicans genome into sixteen supercontigs aligned on the eight chromosomes.</title>
        <authorList>
            <person name="van het Hoog M."/>
            <person name="Rast T.J."/>
            <person name="Martchenko M."/>
            <person name="Grindle S."/>
            <person name="Dignard D."/>
            <person name="Hogues H."/>
            <person name="Cuomo C."/>
            <person name="Berriman M."/>
            <person name="Scherer S."/>
            <person name="Magee B.B."/>
            <person name="Whiteway M."/>
            <person name="Chibana H."/>
            <person name="Nantel A."/>
            <person name="Magee P.T."/>
        </authorList>
    </citation>
    <scope>GENOME REANNOTATION</scope>
    <source>
        <strain evidence="5">SC5314 / ATCC MYA-2876</strain>
    </source>
</reference>
<evidence type="ECO:0000313" key="4">
    <source>
        <dbReference type="EMBL" id="AOW27903.1"/>
    </source>
</evidence>
<dbReference type="GeneID" id="3644091"/>
<name>A0A1D8PIA6_CANAL</name>
<dbReference type="AlphaFoldDB" id="A0A1D8PIA6"/>
<feature type="compositionally biased region" description="Low complexity" evidence="1">
    <location>
        <begin position="29"/>
        <end position="41"/>
    </location>
</feature>
<dbReference type="SMART" id="SM00244">
    <property type="entry name" value="PHB"/>
    <property type="match status" value="1"/>
</dbReference>
<dbReference type="SUPFAM" id="SSF117892">
    <property type="entry name" value="Band 7/SPFH domain"/>
    <property type="match status" value="1"/>
</dbReference>
<feature type="compositionally biased region" description="Low complexity" evidence="1">
    <location>
        <begin position="54"/>
        <end position="88"/>
    </location>
</feature>
<dbReference type="OMA" id="ECIRFEI"/>
<dbReference type="eggNOG" id="KOG2620">
    <property type="taxonomic scope" value="Eukaryota"/>
</dbReference>
<feature type="compositionally biased region" description="Pro residues" evidence="1">
    <location>
        <begin position="42"/>
        <end position="53"/>
    </location>
</feature>
<protein>
    <submittedName>
        <fullName evidence="4">Slp2p</fullName>
    </submittedName>
</protein>